<keyword evidence="2" id="KW-1185">Reference proteome</keyword>
<accession>A0A8H4A003</accession>
<dbReference type="Proteomes" id="UP000439903">
    <property type="component" value="Unassembled WGS sequence"/>
</dbReference>
<proteinExistence type="predicted"/>
<evidence type="ECO:0000313" key="1">
    <source>
        <dbReference type="EMBL" id="KAF0382855.1"/>
    </source>
</evidence>
<evidence type="ECO:0000313" key="2">
    <source>
        <dbReference type="Proteomes" id="UP000439903"/>
    </source>
</evidence>
<gene>
    <name evidence="1" type="ORF">F8M41_011850</name>
</gene>
<sequence>MLNNRCCNNFVVDPVESIELSDLKAGIEDQVPAIENEKAFKVTAEHVVLIVQNKCKVFTYYEDRKEIVKEKVVSMSNDR</sequence>
<dbReference type="AlphaFoldDB" id="A0A8H4A003"/>
<reference evidence="1 2" key="1">
    <citation type="journal article" date="2019" name="Environ. Microbiol.">
        <title>At the nexus of three kingdoms: the genome of the mycorrhizal fungus Gigaspora margarita provides insights into plant, endobacterial and fungal interactions.</title>
        <authorList>
            <person name="Venice F."/>
            <person name="Ghignone S."/>
            <person name="Salvioli di Fossalunga A."/>
            <person name="Amselem J."/>
            <person name="Novero M."/>
            <person name="Xianan X."/>
            <person name="Sedzielewska Toro K."/>
            <person name="Morin E."/>
            <person name="Lipzen A."/>
            <person name="Grigoriev I.V."/>
            <person name="Henrissat B."/>
            <person name="Martin F.M."/>
            <person name="Bonfante P."/>
        </authorList>
    </citation>
    <scope>NUCLEOTIDE SEQUENCE [LARGE SCALE GENOMIC DNA]</scope>
    <source>
        <strain evidence="1 2">BEG34</strain>
    </source>
</reference>
<name>A0A8H4A003_GIGMA</name>
<organism evidence="1 2">
    <name type="scientific">Gigaspora margarita</name>
    <dbReference type="NCBI Taxonomy" id="4874"/>
    <lineage>
        <taxon>Eukaryota</taxon>
        <taxon>Fungi</taxon>
        <taxon>Fungi incertae sedis</taxon>
        <taxon>Mucoromycota</taxon>
        <taxon>Glomeromycotina</taxon>
        <taxon>Glomeromycetes</taxon>
        <taxon>Diversisporales</taxon>
        <taxon>Gigasporaceae</taxon>
        <taxon>Gigaspora</taxon>
    </lineage>
</organism>
<dbReference type="EMBL" id="WTPW01002413">
    <property type="protein sequence ID" value="KAF0382855.1"/>
    <property type="molecule type" value="Genomic_DNA"/>
</dbReference>
<comment type="caution">
    <text evidence="1">The sequence shown here is derived from an EMBL/GenBank/DDBJ whole genome shotgun (WGS) entry which is preliminary data.</text>
</comment>
<protein>
    <submittedName>
        <fullName evidence="1">Uncharacterized protein</fullName>
    </submittedName>
</protein>